<dbReference type="PANTHER" id="PTHR30514:SF1">
    <property type="entry name" value="HTH-TYPE TRANSCRIPTIONAL REGULATOR HEXR-RELATED"/>
    <property type="match status" value="1"/>
</dbReference>
<evidence type="ECO:0000256" key="3">
    <source>
        <dbReference type="ARBA" id="ARBA00023163"/>
    </source>
</evidence>
<dbReference type="PROSITE" id="PS51464">
    <property type="entry name" value="SIS"/>
    <property type="match status" value="1"/>
</dbReference>
<dbReference type="Pfam" id="PF01418">
    <property type="entry name" value="HTH_6"/>
    <property type="match status" value="1"/>
</dbReference>
<organism evidence="6 7">
    <name type="scientific">Olsenella profusa F0195</name>
    <dbReference type="NCBI Taxonomy" id="1125712"/>
    <lineage>
        <taxon>Bacteria</taxon>
        <taxon>Bacillati</taxon>
        <taxon>Actinomycetota</taxon>
        <taxon>Coriobacteriia</taxon>
        <taxon>Coriobacteriales</taxon>
        <taxon>Atopobiaceae</taxon>
        <taxon>Olsenella</taxon>
    </lineage>
</organism>
<dbReference type="InterPro" id="IPR000281">
    <property type="entry name" value="HTH_RpiR"/>
</dbReference>
<feature type="domain" description="HTH rpiR-type" evidence="4">
    <location>
        <begin position="19"/>
        <end position="95"/>
    </location>
</feature>
<sequence>MIPRDWNGPAIWGREHMGIEFSSRARSRMADMSKTDRLIATYLLDHSQEACHLSSAELAETIGVSKSAITRFVKFLGYENLREMRVQLASTRLPVIFFDDFERGSTLDTAQSVFEHSANSLIETMSALREESLDAAVQLLGRSKLCGLFGTGGSFPILYSAFHRFQRTSLRMILQADMHMQLEIAANLSPDDCALVVSHSGRNKDVMRVVKILKEGEVPIVSITSNPTSPLAEQSDITICSVAEETKIRPEAITSTVAQMVIVDTLFALYVEHIDKDPSRFARIRSVIKETRL</sequence>
<keyword evidence="3" id="KW-0804">Transcription</keyword>
<dbReference type="eggNOG" id="COG1737">
    <property type="taxonomic scope" value="Bacteria"/>
</dbReference>
<dbReference type="PANTHER" id="PTHR30514">
    <property type="entry name" value="GLUCOKINASE"/>
    <property type="match status" value="1"/>
</dbReference>
<evidence type="ECO:0000259" key="5">
    <source>
        <dbReference type="PROSITE" id="PS51464"/>
    </source>
</evidence>
<dbReference type="PATRIC" id="fig|1125712.3.peg.1852"/>
<protein>
    <submittedName>
        <fullName evidence="6">SIS domain protein</fullName>
    </submittedName>
</protein>
<dbReference type="GO" id="GO:0097367">
    <property type="term" value="F:carbohydrate derivative binding"/>
    <property type="evidence" value="ECO:0007669"/>
    <property type="project" value="InterPro"/>
</dbReference>
<dbReference type="Gene3D" id="1.10.10.10">
    <property type="entry name" value="Winged helix-like DNA-binding domain superfamily/Winged helix DNA-binding domain"/>
    <property type="match status" value="1"/>
</dbReference>
<dbReference type="InterPro" id="IPR036388">
    <property type="entry name" value="WH-like_DNA-bd_sf"/>
</dbReference>
<name>U2TKG4_9ACTN</name>
<dbReference type="STRING" id="1125712.HMPREF1316_1009"/>
<dbReference type="Proteomes" id="UP000016638">
    <property type="component" value="Unassembled WGS sequence"/>
</dbReference>
<comment type="caution">
    <text evidence="6">The sequence shown here is derived from an EMBL/GenBank/DDBJ whole genome shotgun (WGS) entry which is preliminary data.</text>
</comment>
<dbReference type="Pfam" id="PF01380">
    <property type="entry name" value="SIS"/>
    <property type="match status" value="1"/>
</dbReference>
<evidence type="ECO:0000313" key="6">
    <source>
        <dbReference type="EMBL" id="ERL06955.1"/>
    </source>
</evidence>
<dbReference type="InterPro" id="IPR035472">
    <property type="entry name" value="RpiR-like_SIS"/>
</dbReference>
<keyword evidence="2" id="KW-0238">DNA-binding</keyword>
<dbReference type="InterPro" id="IPR009057">
    <property type="entry name" value="Homeodomain-like_sf"/>
</dbReference>
<evidence type="ECO:0000256" key="2">
    <source>
        <dbReference type="ARBA" id="ARBA00023125"/>
    </source>
</evidence>
<dbReference type="EMBL" id="AWEZ01000061">
    <property type="protein sequence ID" value="ERL06955.1"/>
    <property type="molecule type" value="Genomic_DNA"/>
</dbReference>
<dbReference type="InterPro" id="IPR001347">
    <property type="entry name" value="SIS_dom"/>
</dbReference>
<dbReference type="SUPFAM" id="SSF46689">
    <property type="entry name" value="Homeodomain-like"/>
    <property type="match status" value="1"/>
</dbReference>
<reference evidence="6 7" key="1">
    <citation type="submission" date="2013-08" db="EMBL/GenBank/DDBJ databases">
        <authorList>
            <person name="Durkin A.S."/>
            <person name="Haft D.R."/>
            <person name="McCorrison J."/>
            <person name="Torralba M."/>
            <person name="Gillis M."/>
            <person name="Haft D.H."/>
            <person name="Methe B."/>
            <person name="Sutton G."/>
            <person name="Nelson K.E."/>
        </authorList>
    </citation>
    <scope>NUCLEOTIDE SEQUENCE [LARGE SCALE GENOMIC DNA]</scope>
    <source>
        <strain evidence="6 7">F0195</strain>
    </source>
</reference>
<dbReference type="AlphaFoldDB" id="U2TKG4"/>
<dbReference type="InterPro" id="IPR046348">
    <property type="entry name" value="SIS_dom_sf"/>
</dbReference>
<accession>U2TKG4</accession>
<dbReference type="PROSITE" id="PS51071">
    <property type="entry name" value="HTH_RPIR"/>
    <property type="match status" value="1"/>
</dbReference>
<evidence type="ECO:0000256" key="1">
    <source>
        <dbReference type="ARBA" id="ARBA00023015"/>
    </source>
</evidence>
<feature type="domain" description="SIS" evidence="5">
    <location>
        <begin position="136"/>
        <end position="276"/>
    </location>
</feature>
<evidence type="ECO:0000259" key="4">
    <source>
        <dbReference type="PROSITE" id="PS51071"/>
    </source>
</evidence>
<dbReference type="InterPro" id="IPR047640">
    <property type="entry name" value="RpiR-like"/>
</dbReference>
<dbReference type="SUPFAM" id="SSF53697">
    <property type="entry name" value="SIS domain"/>
    <property type="match status" value="1"/>
</dbReference>
<keyword evidence="1" id="KW-0805">Transcription regulation</keyword>
<keyword evidence="7" id="KW-1185">Reference proteome</keyword>
<dbReference type="GO" id="GO:0003677">
    <property type="term" value="F:DNA binding"/>
    <property type="evidence" value="ECO:0007669"/>
    <property type="project" value="UniProtKB-KW"/>
</dbReference>
<evidence type="ECO:0000313" key="7">
    <source>
        <dbReference type="Proteomes" id="UP000016638"/>
    </source>
</evidence>
<dbReference type="GO" id="GO:0003700">
    <property type="term" value="F:DNA-binding transcription factor activity"/>
    <property type="evidence" value="ECO:0007669"/>
    <property type="project" value="InterPro"/>
</dbReference>
<dbReference type="GO" id="GO:1901135">
    <property type="term" value="P:carbohydrate derivative metabolic process"/>
    <property type="evidence" value="ECO:0007669"/>
    <property type="project" value="InterPro"/>
</dbReference>
<dbReference type="CDD" id="cd05013">
    <property type="entry name" value="SIS_RpiR"/>
    <property type="match status" value="1"/>
</dbReference>
<dbReference type="Gene3D" id="3.40.50.10490">
    <property type="entry name" value="Glucose-6-phosphate isomerase like protein, domain 1"/>
    <property type="match status" value="1"/>
</dbReference>
<proteinExistence type="predicted"/>
<gene>
    <name evidence="6" type="ORF">HMPREF1316_1009</name>
</gene>